<dbReference type="Pfam" id="PF03279">
    <property type="entry name" value="Lip_A_acyltrans"/>
    <property type="match status" value="1"/>
</dbReference>
<evidence type="ECO:0000313" key="7">
    <source>
        <dbReference type="EMBL" id="OAD22307.1"/>
    </source>
</evidence>
<accession>A0A176S303</accession>
<keyword evidence="8" id="KW-1185">Reference proteome</keyword>
<protein>
    <submittedName>
        <fullName evidence="7">Lipid A biosynthesis lauroyl (Or palmitoleoyl) acyltransferase</fullName>
    </submittedName>
</protein>
<evidence type="ECO:0000313" key="8">
    <source>
        <dbReference type="Proteomes" id="UP000076962"/>
    </source>
</evidence>
<dbReference type="GO" id="GO:0016746">
    <property type="term" value="F:acyltransferase activity"/>
    <property type="evidence" value="ECO:0007669"/>
    <property type="project" value="UniProtKB-KW"/>
</dbReference>
<keyword evidence="3" id="KW-0997">Cell inner membrane</keyword>
<dbReference type="PANTHER" id="PTHR30606">
    <property type="entry name" value="LIPID A BIOSYNTHESIS LAUROYL ACYLTRANSFERASE"/>
    <property type="match status" value="1"/>
</dbReference>
<dbReference type="InterPro" id="IPR004960">
    <property type="entry name" value="LipA_acyltrans"/>
</dbReference>
<organism evidence="7 8">
    <name type="scientific">Candidatus Thiomargarita nelsonii</name>
    <dbReference type="NCBI Taxonomy" id="1003181"/>
    <lineage>
        <taxon>Bacteria</taxon>
        <taxon>Pseudomonadati</taxon>
        <taxon>Pseudomonadota</taxon>
        <taxon>Gammaproteobacteria</taxon>
        <taxon>Thiotrichales</taxon>
        <taxon>Thiotrichaceae</taxon>
        <taxon>Thiomargarita</taxon>
    </lineage>
</organism>
<evidence type="ECO:0000256" key="3">
    <source>
        <dbReference type="ARBA" id="ARBA00022519"/>
    </source>
</evidence>
<dbReference type="AlphaFoldDB" id="A0A176S303"/>
<gene>
    <name evidence="7" type="ORF">THIOM_001896</name>
</gene>
<evidence type="ECO:0000256" key="5">
    <source>
        <dbReference type="ARBA" id="ARBA00023136"/>
    </source>
</evidence>
<dbReference type="EMBL" id="LUTY01001034">
    <property type="protein sequence ID" value="OAD22307.1"/>
    <property type="molecule type" value="Genomic_DNA"/>
</dbReference>
<keyword evidence="5" id="KW-0472">Membrane</keyword>
<evidence type="ECO:0000256" key="4">
    <source>
        <dbReference type="ARBA" id="ARBA00022679"/>
    </source>
</evidence>
<dbReference type="CDD" id="cd07984">
    <property type="entry name" value="LPLAT_LABLAT-like"/>
    <property type="match status" value="1"/>
</dbReference>
<dbReference type="GO" id="GO:0009247">
    <property type="term" value="P:glycolipid biosynthetic process"/>
    <property type="evidence" value="ECO:0007669"/>
    <property type="project" value="UniProtKB-ARBA"/>
</dbReference>
<feature type="non-terminal residue" evidence="7">
    <location>
        <position position="1"/>
    </location>
</feature>
<comment type="caution">
    <text evidence="7">The sequence shown here is derived from an EMBL/GenBank/DDBJ whole genome shotgun (WGS) entry which is preliminary data.</text>
</comment>
<evidence type="ECO:0000256" key="6">
    <source>
        <dbReference type="ARBA" id="ARBA00023315"/>
    </source>
</evidence>
<keyword evidence="6 7" id="KW-0012">Acyltransferase</keyword>
<sequence>AAYRPHENPLIEYFMKKSRDSRAEKAIPRDAVREMLRSLKKNKALWFASDQNFRHKHSVFAEFFGRLAATNTAASRLTQISGAAVVPFFTQRLENNQGYKVILQPALEDFPSGDNRQDALRLNQLIEAQVRKAPEQYLWVHRRFKDRPEGEENVY</sequence>
<dbReference type="Proteomes" id="UP000076962">
    <property type="component" value="Unassembled WGS sequence"/>
</dbReference>
<keyword evidence="4 7" id="KW-0808">Transferase</keyword>
<comment type="subcellular location">
    <subcellularLocation>
        <location evidence="1">Cell inner membrane</location>
    </subcellularLocation>
</comment>
<name>A0A176S303_9GAMM</name>
<evidence type="ECO:0000256" key="2">
    <source>
        <dbReference type="ARBA" id="ARBA00022475"/>
    </source>
</evidence>
<proteinExistence type="predicted"/>
<keyword evidence="2" id="KW-1003">Cell membrane</keyword>
<dbReference type="GO" id="GO:0005886">
    <property type="term" value="C:plasma membrane"/>
    <property type="evidence" value="ECO:0007669"/>
    <property type="project" value="UniProtKB-SubCell"/>
</dbReference>
<reference evidence="7 8" key="1">
    <citation type="submission" date="2016-05" db="EMBL/GenBank/DDBJ databases">
        <title>Single-cell genome of chain-forming Candidatus Thiomargarita nelsonii and comparison to other large sulfur-oxidizing bacteria.</title>
        <authorList>
            <person name="Winkel M."/>
            <person name="Salman V."/>
            <person name="Woyke T."/>
            <person name="Schulz-Vogt H."/>
            <person name="Richter M."/>
            <person name="Flood B."/>
            <person name="Bailey J."/>
            <person name="Amann R."/>
            <person name="Mussmann M."/>
        </authorList>
    </citation>
    <scope>NUCLEOTIDE SEQUENCE [LARGE SCALE GENOMIC DNA]</scope>
    <source>
        <strain evidence="7 8">THI036</strain>
    </source>
</reference>
<dbReference type="PANTHER" id="PTHR30606:SF9">
    <property type="entry name" value="LIPID A BIOSYNTHESIS LAUROYLTRANSFERASE"/>
    <property type="match status" value="1"/>
</dbReference>
<evidence type="ECO:0000256" key="1">
    <source>
        <dbReference type="ARBA" id="ARBA00004533"/>
    </source>
</evidence>